<reference evidence="3 5" key="2">
    <citation type="submission" date="2023-11" db="EMBL/GenBank/DDBJ databases">
        <title>MicrobeMod: A computational toolkit for identifying prokaryotic methylation and restriction-modification with nanopore sequencing.</title>
        <authorList>
            <person name="Crits-Christoph A."/>
            <person name="Kang S.C."/>
            <person name="Lee H."/>
            <person name="Ostrov N."/>
        </authorList>
    </citation>
    <scope>NUCLEOTIDE SEQUENCE [LARGE SCALE GENOMIC DNA]</scope>
    <source>
        <strain evidence="3 5">ATCC 23090</strain>
    </source>
</reference>
<dbReference type="RefSeq" id="WP_072364037.1">
    <property type="nucleotide sequence ID" value="NZ_CP139972.1"/>
</dbReference>
<evidence type="ECO:0000256" key="1">
    <source>
        <dbReference type="SAM" id="SignalP"/>
    </source>
</evidence>
<organism evidence="2 4">
    <name type="scientific">Chitinophaga sancti</name>
    <dbReference type="NCBI Taxonomy" id="1004"/>
    <lineage>
        <taxon>Bacteria</taxon>
        <taxon>Pseudomonadati</taxon>
        <taxon>Bacteroidota</taxon>
        <taxon>Chitinophagia</taxon>
        <taxon>Chitinophagales</taxon>
        <taxon>Chitinophagaceae</taxon>
        <taxon>Chitinophaga</taxon>
    </lineage>
</organism>
<name>A0A1K1S9Z9_9BACT</name>
<evidence type="ECO:0000313" key="5">
    <source>
        <dbReference type="Proteomes" id="UP001326715"/>
    </source>
</evidence>
<dbReference type="AlphaFoldDB" id="A0A1K1S9Z9"/>
<dbReference type="EMBL" id="CP140154">
    <property type="protein sequence ID" value="WQG86941.1"/>
    <property type="molecule type" value="Genomic_DNA"/>
</dbReference>
<dbReference type="Proteomes" id="UP001326715">
    <property type="component" value="Chromosome"/>
</dbReference>
<sequence length="733" mass="83203">MKKIIIVLLLIAFQGSLVHAQSTQKIDIPIGRIGFHDNIDKEQAAALKFDGKADDLVKVSDDQTINLQVTNALVKQVDDMQTQIELDSSLDHRLKIKYLSGLYVMLRDYNTKRAYHKIQAEEAPVMVEAYRNMMAADIKGQSIKPYLQYLSFDAGEKMIEVFKDNPGYKDAREILFGKYAFNHLETVMTEITNYLEYPVTDSVIAAVARKYPNQVLTYATSYTPVAASIRKNQDPIVQQIVAIGKTSQPTLILPFIDELMAGTTTVDKLTTVVSNEDLYFKQLVKSAVALQHRRNNGEHVLGLKAMMENLQAKSLRYIREVDDLHEEPANVRFAIVKNFTPEELYYLIVNGQEELYTSSYTNHNNAGLYDQMMARMKPPRGDSLLMLVEFDRFKKFIAMAAGYNTLDDFLKSMDPSNANYLMKKYVSSLEKAEDLEDAVDVANSFGSIRDAKLLAFLREEVAKNYAYLSKKKDRRGMVIYELLGSLFDTETEKTSDSTKATEMATKLKLPPINSVTYSSLLNDSGRIIQQVFFYGDKDGHDSYISFMGNFPASEWRVTKNKYWTVITSIKGKPITIYANLPIEEPGDKEAIEKLSEYLDEKDIHPTVFIHRGHSYHVNTTLDNLQATAKIVVLGSCGGYHNLAIVLEKSPEAHIISSKQVGTRFVNEPIIRQLDETLRVGRNVDWVEMWSVLGRKFAGDARNKELFSDYVPPHKNLGAIFIKAYKQIMKDEKL</sequence>
<feature type="chain" id="PRO_5012814734" evidence="1">
    <location>
        <begin position="21"/>
        <end position="733"/>
    </location>
</feature>
<dbReference type="OrthoDB" id="620210at2"/>
<keyword evidence="5" id="KW-1185">Reference proteome</keyword>
<evidence type="ECO:0000313" key="4">
    <source>
        <dbReference type="Proteomes" id="UP000183788"/>
    </source>
</evidence>
<evidence type="ECO:0000313" key="3">
    <source>
        <dbReference type="EMBL" id="WQG86941.1"/>
    </source>
</evidence>
<keyword evidence="1" id="KW-0732">Signal</keyword>
<dbReference type="STRING" id="1004.SAMN05661012_05013"/>
<dbReference type="Proteomes" id="UP000183788">
    <property type="component" value="Unassembled WGS sequence"/>
</dbReference>
<reference evidence="2 4" key="1">
    <citation type="submission" date="2016-11" db="EMBL/GenBank/DDBJ databases">
        <authorList>
            <person name="Jaros S."/>
            <person name="Januszkiewicz K."/>
            <person name="Wedrychowicz H."/>
        </authorList>
    </citation>
    <scope>NUCLEOTIDE SEQUENCE [LARGE SCALE GENOMIC DNA]</scope>
    <source>
        <strain evidence="2 4">DSM 784</strain>
    </source>
</reference>
<protein>
    <submittedName>
        <fullName evidence="2">Uncharacterized protein</fullName>
    </submittedName>
</protein>
<feature type="signal peptide" evidence="1">
    <location>
        <begin position="1"/>
        <end position="20"/>
    </location>
</feature>
<gene>
    <name evidence="2" type="ORF">SAMN05661012_05013</name>
    <name evidence="3" type="ORF">SR876_18655</name>
</gene>
<evidence type="ECO:0000313" key="2">
    <source>
        <dbReference type="EMBL" id="SFW80911.1"/>
    </source>
</evidence>
<proteinExistence type="predicted"/>
<dbReference type="EMBL" id="FPIZ01000019">
    <property type="protein sequence ID" value="SFW80911.1"/>
    <property type="molecule type" value="Genomic_DNA"/>
</dbReference>
<accession>A0A1K1S9Z9</accession>